<feature type="compositionally biased region" description="Basic and acidic residues" evidence="1">
    <location>
        <begin position="1"/>
        <end position="27"/>
    </location>
</feature>
<evidence type="ECO:0000313" key="3">
    <source>
        <dbReference type="Proteomes" id="UP000032180"/>
    </source>
</evidence>
<evidence type="ECO:0000313" key="2">
    <source>
        <dbReference type="EnsemblPlants" id="LPERR01G39110.1"/>
    </source>
</evidence>
<evidence type="ECO:0000256" key="1">
    <source>
        <dbReference type="SAM" id="MobiDB-lite"/>
    </source>
</evidence>
<dbReference type="Gramene" id="LPERR01G39110.1">
    <property type="protein sequence ID" value="LPERR01G39110.1"/>
    <property type="gene ID" value="LPERR01G39110"/>
</dbReference>
<reference evidence="2" key="3">
    <citation type="submission" date="2015-04" db="UniProtKB">
        <authorList>
            <consortium name="EnsemblPlants"/>
        </authorList>
    </citation>
    <scope>IDENTIFICATION</scope>
</reference>
<organism evidence="2 3">
    <name type="scientific">Leersia perrieri</name>
    <dbReference type="NCBI Taxonomy" id="77586"/>
    <lineage>
        <taxon>Eukaryota</taxon>
        <taxon>Viridiplantae</taxon>
        <taxon>Streptophyta</taxon>
        <taxon>Embryophyta</taxon>
        <taxon>Tracheophyta</taxon>
        <taxon>Spermatophyta</taxon>
        <taxon>Magnoliopsida</taxon>
        <taxon>Liliopsida</taxon>
        <taxon>Poales</taxon>
        <taxon>Poaceae</taxon>
        <taxon>BOP clade</taxon>
        <taxon>Oryzoideae</taxon>
        <taxon>Oryzeae</taxon>
        <taxon>Oryzinae</taxon>
        <taxon>Leersia</taxon>
    </lineage>
</organism>
<dbReference type="eggNOG" id="ENOG502R4K0">
    <property type="taxonomic scope" value="Eukaryota"/>
</dbReference>
<dbReference type="AlphaFoldDB" id="A0A0D9VAK4"/>
<dbReference type="HOGENOM" id="CLU_015994_4_1_1"/>
<dbReference type="PANTHER" id="PTHR34480">
    <property type="entry name" value="OS01G0967800 PROTEIN-RELATED"/>
    <property type="match status" value="1"/>
</dbReference>
<reference evidence="3" key="2">
    <citation type="submission" date="2013-12" db="EMBL/GenBank/DDBJ databases">
        <authorList>
            <person name="Yu Y."/>
            <person name="Lee S."/>
            <person name="de Baynast K."/>
            <person name="Wissotski M."/>
            <person name="Liu L."/>
            <person name="Talag J."/>
            <person name="Goicoechea J."/>
            <person name="Angelova A."/>
            <person name="Jetty R."/>
            <person name="Kudrna D."/>
            <person name="Golser W."/>
            <person name="Rivera L."/>
            <person name="Zhang J."/>
            <person name="Wing R."/>
        </authorList>
    </citation>
    <scope>NUCLEOTIDE SEQUENCE</scope>
</reference>
<accession>A0A0D9VAK4</accession>
<proteinExistence type="predicted"/>
<keyword evidence="3" id="KW-1185">Reference proteome</keyword>
<feature type="region of interest" description="Disordered" evidence="1">
    <location>
        <begin position="1"/>
        <end position="39"/>
    </location>
</feature>
<protein>
    <submittedName>
        <fullName evidence="2">Uncharacterized protein</fullName>
    </submittedName>
</protein>
<dbReference type="Proteomes" id="UP000032180">
    <property type="component" value="Chromosome 1"/>
</dbReference>
<reference evidence="2 3" key="1">
    <citation type="submission" date="2012-08" db="EMBL/GenBank/DDBJ databases">
        <title>Oryza genome evolution.</title>
        <authorList>
            <person name="Wing R.A."/>
        </authorList>
    </citation>
    <scope>NUCLEOTIDE SEQUENCE</scope>
</reference>
<name>A0A0D9VAK4_9ORYZ</name>
<sequence length="384" mass="44727">MPDKQSHGTADSDRQRDDGDGGDDGKGGIEQGPESAGDIQALLDMDKDAISKKIRFYISQLYTGVPNDYDLWPEDSESDEPEDPLTELYERIAFYRIIGYEVLSKGRKLGEQDIAKLKEEYTPSILRDEGYFERYERSLEWYFCPKLCEFPATYDDYQRLMLQNNLVVAIMILEQTGDSTGILYLDWERYRTTGKSYEADLAYVRYCEVIANELKWIEDHLARGPTQAEWRRLKDVTLMLALKIATSSQGIDTGSAFTASQGYLWSIQFDFSYKDFDGVYFEIWKRVAKRKMHFVDALTEVYREDMYPVRKVDIKYELDKIPLRFRTMKEIYDAHVACIDETVPEDEARQLIKEAAKKMYPKPMIYLDYARKKLEISKAIGLIT</sequence>
<dbReference type="PANTHER" id="PTHR34480:SF11">
    <property type="entry name" value="OS05G0173500 PROTEIN"/>
    <property type="match status" value="1"/>
</dbReference>
<dbReference type="EnsemblPlants" id="LPERR01G39110.1">
    <property type="protein sequence ID" value="LPERR01G39110.1"/>
    <property type="gene ID" value="LPERR01G39110"/>
</dbReference>